<dbReference type="AlphaFoldDB" id="A0A382LG90"/>
<dbReference type="SUPFAM" id="SSF53850">
    <property type="entry name" value="Periplasmic binding protein-like II"/>
    <property type="match status" value="1"/>
</dbReference>
<name>A0A382LG90_9ZZZZ</name>
<evidence type="ECO:0000256" key="1">
    <source>
        <dbReference type="SAM" id="Phobius"/>
    </source>
</evidence>
<keyword evidence="1" id="KW-1133">Transmembrane helix</keyword>
<protein>
    <recommendedName>
        <fullName evidence="3">Molybdate ABC transporter substrate-binding protein</fullName>
    </recommendedName>
</protein>
<sequence length="247" mass="25725">MRPGTFVLLVAVTIGLVIWLTTIAPDDSSRPLRVLVASSLSEVAFDLVDAWTETLSSEQTVSVELIAGGSNHLVAQLRDGAPADAFLTADPDLLDDLAAAGVALGRQETGLAHNHLVVAQPAHGPTRSPIDLRDPSLVLVACAPEVPCGGATVARFGDLPVDSFEASARAVVTRLALDEADLGVAYATDVSSHPDLVPAWPQEPTCPCVSYAAVALSPVGTPFVAFLADDRARSILTTHGFPVEPPR</sequence>
<dbReference type="GO" id="GO:0030973">
    <property type="term" value="F:molybdate ion binding"/>
    <property type="evidence" value="ECO:0007669"/>
    <property type="project" value="TreeGrafter"/>
</dbReference>
<dbReference type="Gene3D" id="3.40.190.10">
    <property type="entry name" value="Periplasmic binding protein-like II"/>
    <property type="match status" value="2"/>
</dbReference>
<keyword evidence="1" id="KW-0472">Membrane</keyword>
<dbReference type="GO" id="GO:0015689">
    <property type="term" value="P:molybdate ion transport"/>
    <property type="evidence" value="ECO:0007669"/>
    <property type="project" value="TreeGrafter"/>
</dbReference>
<reference evidence="2" key="1">
    <citation type="submission" date="2018-05" db="EMBL/GenBank/DDBJ databases">
        <authorList>
            <person name="Lanie J.A."/>
            <person name="Ng W.-L."/>
            <person name="Kazmierczak K.M."/>
            <person name="Andrzejewski T.M."/>
            <person name="Davidsen T.M."/>
            <person name="Wayne K.J."/>
            <person name="Tettelin H."/>
            <person name="Glass J.I."/>
            <person name="Rusch D."/>
            <person name="Podicherti R."/>
            <person name="Tsui H.-C.T."/>
            <person name="Winkler M.E."/>
        </authorList>
    </citation>
    <scope>NUCLEOTIDE SEQUENCE</scope>
</reference>
<dbReference type="PANTHER" id="PTHR30632:SF0">
    <property type="entry name" value="SULFATE-BINDING PROTEIN"/>
    <property type="match status" value="1"/>
</dbReference>
<organism evidence="2">
    <name type="scientific">marine metagenome</name>
    <dbReference type="NCBI Taxonomy" id="408172"/>
    <lineage>
        <taxon>unclassified sequences</taxon>
        <taxon>metagenomes</taxon>
        <taxon>ecological metagenomes</taxon>
    </lineage>
</organism>
<evidence type="ECO:0000313" key="2">
    <source>
        <dbReference type="EMBL" id="SVC35884.1"/>
    </source>
</evidence>
<keyword evidence="1" id="KW-0812">Transmembrane</keyword>
<dbReference type="PANTHER" id="PTHR30632">
    <property type="entry name" value="MOLYBDATE-BINDING PERIPLASMIC PROTEIN"/>
    <property type="match status" value="1"/>
</dbReference>
<gene>
    <name evidence="2" type="ORF">METZ01_LOCUS288738</name>
</gene>
<dbReference type="EMBL" id="UINC01086958">
    <property type="protein sequence ID" value="SVC35884.1"/>
    <property type="molecule type" value="Genomic_DNA"/>
</dbReference>
<evidence type="ECO:0008006" key="3">
    <source>
        <dbReference type="Google" id="ProtNLM"/>
    </source>
</evidence>
<dbReference type="Pfam" id="PF13531">
    <property type="entry name" value="SBP_bac_11"/>
    <property type="match status" value="1"/>
</dbReference>
<accession>A0A382LG90</accession>
<feature type="transmembrane region" description="Helical" evidence="1">
    <location>
        <begin position="6"/>
        <end position="24"/>
    </location>
</feature>
<proteinExistence type="predicted"/>
<dbReference type="InterPro" id="IPR050682">
    <property type="entry name" value="ModA/WtpA"/>
</dbReference>